<feature type="zinc finger region" description="CHC2-type" evidence="3">
    <location>
        <begin position="38"/>
        <end position="62"/>
    </location>
</feature>
<comment type="catalytic activity">
    <reaction evidence="3">
        <text>ssDNA + n NTP = ssDNA/pppN(pN)n-1 hybrid + (n-1) diphosphate.</text>
        <dbReference type="EC" id="2.7.7.101"/>
    </reaction>
</comment>
<dbReference type="InterPro" id="IPR013264">
    <property type="entry name" value="DNAG_N"/>
</dbReference>
<evidence type="ECO:0000256" key="3">
    <source>
        <dbReference type="HAMAP-Rule" id="MF_00974"/>
    </source>
</evidence>
<keyword evidence="3" id="KW-0804">Transcription</keyword>
<evidence type="ECO:0000313" key="7">
    <source>
        <dbReference type="Proteomes" id="UP000699975"/>
    </source>
</evidence>
<feature type="region of interest" description="Disordered" evidence="4">
    <location>
        <begin position="600"/>
        <end position="633"/>
    </location>
</feature>
<gene>
    <name evidence="3 6" type="primary">dnaG</name>
    <name evidence="6" type="ORF">KCG45_13260</name>
</gene>
<dbReference type="InterPro" id="IPR006171">
    <property type="entry name" value="TOPRIM_dom"/>
</dbReference>
<keyword evidence="2 3" id="KW-0238">DNA-binding</keyword>
<dbReference type="RefSeq" id="WP_218317789.1">
    <property type="nucleotide sequence ID" value="NZ_JAGSPB010000003.1"/>
</dbReference>
<dbReference type="PANTHER" id="PTHR30313">
    <property type="entry name" value="DNA PRIMASE"/>
    <property type="match status" value="1"/>
</dbReference>
<comment type="cofactor">
    <cofactor evidence="3">
        <name>Zn(2+)</name>
        <dbReference type="ChEBI" id="CHEBI:29105"/>
    </cofactor>
    <text evidence="3">Binds 1 zinc ion per monomer.</text>
</comment>
<accession>A0ABS6SQ23</accession>
<comment type="subunit">
    <text evidence="3">Monomer. Interacts with DnaB.</text>
</comment>
<evidence type="ECO:0000256" key="1">
    <source>
        <dbReference type="ARBA" id="ARBA00022842"/>
    </source>
</evidence>
<feature type="compositionally biased region" description="Polar residues" evidence="4">
    <location>
        <begin position="616"/>
        <end position="626"/>
    </location>
</feature>
<dbReference type="PANTHER" id="PTHR30313:SF2">
    <property type="entry name" value="DNA PRIMASE"/>
    <property type="match status" value="1"/>
</dbReference>
<feature type="domain" description="Toprim" evidence="5">
    <location>
        <begin position="255"/>
        <end position="337"/>
    </location>
</feature>
<dbReference type="EC" id="2.7.7.101" evidence="3"/>
<dbReference type="EMBL" id="JAGSPB010000003">
    <property type="protein sequence ID" value="MBV7267154.1"/>
    <property type="molecule type" value="Genomic_DNA"/>
</dbReference>
<keyword evidence="7" id="KW-1185">Reference proteome</keyword>
<name>A0ABS6SQ23_9SPHN</name>
<keyword evidence="3" id="KW-0235">DNA replication</keyword>
<evidence type="ECO:0000256" key="2">
    <source>
        <dbReference type="ARBA" id="ARBA00023125"/>
    </source>
</evidence>
<dbReference type="InterPro" id="IPR050219">
    <property type="entry name" value="DnaG_primase"/>
</dbReference>
<comment type="function">
    <text evidence="3">RNA polymerase that catalyzes the synthesis of short RNA molecules used as primers for DNA polymerase during DNA replication.</text>
</comment>
<organism evidence="6 7">
    <name type="scientific">Erythrobacter ani</name>
    <dbReference type="NCBI Taxonomy" id="2827235"/>
    <lineage>
        <taxon>Bacteria</taxon>
        <taxon>Pseudomonadati</taxon>
        <taxon>Pseudomonadota</taxon>
        <taxon>Alphaproteobacteria</taxon>
        <taxon>Sphingomonadales</taxon>
        <taxon>Erythrobacteraceae</taxon>
        <taxon>Erythrobacter/Porphyrobacter group</taxon>
        <taxon>Erythrobacter</taxon>
    </lineage>
</organism>
<dbReference type="SMART" id="SM00400">
    <property type="entry name" value="ZnF_CHCC"/>
    <property type="match status" value="1"/>
</dbReference>
<protein>
    <recommendedName>
        <fullName evidence="3">DNA primase</fullName>
        <ecNumber evidence="3">2.7.7.101</ecNumber>
    </recommendedName>
</protein>
<reference evidence="6 7" key="1">
    <citation type="submission" date="2021-04" db="EMBL/GenBank/DDBJ databases">
        <authorList>
            <person name="Pira H."/>
            <person name="Risdian C."/>
            <person name="Wink J."/>
        </authorList>
    </citation>
    <scope>NUCLEOTIDE SEQUENCE [LARGE SCALE GENOMIC DNA]</scope>
    <source>
        <strain evidence="6 7">WH131</strain>
    </source>
</reference>
<sequence length="633" mass="69952">MTITPQWKDELRARITLSTVILRTDKITKAGREWKGCCPFHDEKTPSFYVNDQKQFYHCFGCGAHGDVISWMTEQRGLSFIDAIKELAAEAGMEVPAPDPVAAKKAEKRASLIDVTTDAQEWFVDNLRGADGREALEYLQQRGLKPETLREFGFGYAPESKQALNRALARYDEGMLVDTGMRIRTDDGTTYDRFRGRVMLPIQDTRGRVIAFGGRILQDRDGLAKYLNSPDTPLFDKGRTLYNLHRAAPASRQTGRVIVVEGYMDVVALAQAGFNDAVAPLGTALTEMQLEMLWRMVEVPVLCFDGDQAGQRAAMRAIGRALPMLAPMRSLSIVRLPSGMDPDDLINSQGRGAMERLLAEPKSMLDTLWEFERDAQPLESPEAKAGLKARLMEHVDTIQDRDIQSLYRRDLLDRFSAFAYPPRKPREQAKRGPWQGATAVPKTLSAGARATLQKAMAGGQRSDLLSAVIAGLVRHPDEISGHSEALIRLARHDQNAAPAIESLIELSETLDSGGQSAISAEQGYPAPPVDNRYTFLREGTPPGEAREELAEAVSLLAHKPALEAAMAATVARFEDDPEGSFAEQARLRQQLTTVEERLKAFGRKRAASPADRDRNSVVSDSQTGETADNLEMD</sequence>
<comment type="caution">
    <text evidence="6">The sequence shown here is derived from an EMBL/GenBank/DDBJ whole genome shotgun (WGS) entry which is preliminary data.</text>
</comment>
<keyword evidence="3" id="KW-0479">Metal-binding</keyword>
<dbReference type="PROSITE" id="PS50880">
    <property type="entry name" value="TOPRIM"/>
    <property type="match status" value="1"/>
</dbReference>
<dbReference type="InterPro" id="IPR030846">
    <property type="entry name" value="DnaG_bac"/>
</dbReference>
<proteinExistence type="inferred from homology"/>
<dbReference type="Proteomes" id="UP000699975">
    <property type="component" value="Unassembled WGS sequence"/>
</dbReference>
<dbReference type="Pfam" id="PF01807">
    <property type="entry name" value="Zn_ribbon_DnaG"/>
    <property type="match status" value="1"/>
</dbReference>
<dbReference type="InterPro" id="IPR034151">
    <property type="entry name" value="TOPRIM_DnaG_bac"/>
</dbReference>
<comment type="domain">
    <text evidence="3">Contains an N-terminal zinc-binding domain, a central core domain that contains the primase activity, and a C-terminal DnaB-binding domain.</text>
</comment>
<keyword evidence="3" id="KW-0863">Zinc-finger</keyword>
<keyword evidence="3" id="KW-0548">Nucleotidyltransferase</keyword>
<dbReference type="CDD" id="cd03364">
    <property type="entry name" value="TOPRIM_DnaG_primases"/>
    <property type="match status" value="1"/>
</dbReference>
<evidence type="ECO:0000256" key="4">
    <source>
        <dbReference type="SAM" id="MobiDB-lite"/>
    </source>
</evidence>
<evidence type="ECO:0000259" key="5">
    <source>
        <dbReference type="PROSITE" id="PS50880"/>
    </source>
</evidence>
<dbReference type="Pfam" id="PF08275">
    <property type="entry name" value="DNAG_N"/>
    <property type="match status" value="1"/>
</dbReference>
<dbReference type="InterPro" id="IPR002694">
    <property type="entry name" value="Znf_CHC2"/>
</dbReference>
<evidence type="ECO:0000313" key="6">
    <source>
        <dbReference type="EMBL" id="MBV7267154.1"/>
    </source>
</evidence>
<dbReference type="Pfam" id="PF13662">
    <property type="entry name" value="Toprim_4"/>
    <property type="match status" value="1"/>
</dbReference>
<keyword evidence="3" id="KW-0862">Zinc</keyword>
<dbReference type="SMART" id="SM00493">
    <property type="entry name" value="TOPRIM"/>
    <property type="match status" value="1"/>
</dbReference>
<keyword evidence="3" id="KW-0639">Primosome</keyword>
<keyword evidence="1" id="KW-0460">Magnesium</keyword>
<dbReference type="InterPro" id="IPR006295">
    <property type="entry name" value="DNA_primase_DnaG"/>
</dbReference>
<comment type="similarity">
    <text evidence="3">Belongs to the DnaG primase family.</text>
</comment>
<keyword evidence="3" id="KW-0808">Transferase</keyword>
<dbReference type="HAMAP" id="MF_00974">
    <property type="entry name" value="DNA_primase_DnaG"/>
    <property type="match status" value="1"/>
</dbReference>
<keyword evidence="3" id="KW-0240">DNA-directed RNA polymerase</keyword>
<dbReference type="NCBIfam" id="TIGR01391">
    <property type="entry name" value="dnaG"/>
    <property type="match status" value="1"/>
</dbReference>